<dbReference type="EMBL" id="FORM01000008">
    <property type="protein sequence ID" value="SFJ48316.1"/>
    <property type="molecule type" value="Genomic_DNA"/>
</dbReference>
<proteinExistence type="predicted"/>
<evidence type="ECO:0000256" key="1">
    <source>
        <dbReference type="SAM" id="MobiDB-lite"/>
    </source>
</evidence>
<evidence type="ECO:0000313" key="3">
    <source>
        <dbReference type="Proteomes" id="UP000199559"/>
    </source>
</evidence>
<feature type="compositionally biased region" description="Basic and acidic residues" evidence="1">
    <location>
        <begin position="294"/>
        <end position="314"/>
    </location>
</feature>
<feature type="compositionally biased region" description="Basic and acidic residues" evidence="1">
    <location>
        <begin position="249"/>
        <end position="281"/>
    </location>
</feature>
<dbReference type="AlphaFoldDB" id="A0A1I3RSZ2"/>
<name>A0A1I3RSZ2_9FLAO</name>
<evidence type="ECO:0000313" key="2">
    <source>
        <dbReference type="EMBL" id="SFJ48316.1"/>
    </source>
</evidence>
<feature type="region of interest" description="Disordered" evidence="1">
    <location>
        <begin position="137"/>
        <end position="223"/>
    </location>
</feature>
<sequence length="314" mass="35725">MVTTSALAQSRSRTTITENVNATKAGLVHVLNKTGDTIILKSSTQIFRFSFLFHSQKESVLMDLGSKEARIPLHHFEVGRYTVVAYREDAVYPISLNRIESIAKPTNAIADLEEDVLRASLPAEELLKRNIKPRGYKKDDTRLASANSKPSRAEKEAKERAERERIQREGDAKAKKERAVAEVKERELKERLKKEAADKSRKEHALAEANRAKAAKDKADKQLAQIEANRQAIKDREIAEAKREKQRALALADAERKKQERDVAEHNSDRSSDPIEVKEVKYNISDINNGGLDKQTREEYRKENLRPNGKKYDE</sequence>
<feature type="region of interest" description="Disordered" evidence="1">
    <location>
        <begin position="249"/>
        <end position="314"/>
    </location>
</feature>
<reference evidence="3" key="1">
    <citation type="submission" date="2016-10" db="EMBL/GenBank/DDBJ databases">
        <authorList>
            <person name="Varghese N."/>
            <person name="Submissions S."/>
        </authorList>
    </citation>
    <scope>NUCLEOTIDE SEQUENCE [LARGE SCALE GENOMIC DNA]</scope>
    <source>
        <strain evidence="3">DSM 28881</strain>
    </source>
</reference>
<accession>A0A1I3RSZ2</accession>
<keyword evidence="3" id="KW-1185">Reference proteome</keyword>
<protein>
    <submittedName>
        <fullName evidence="2">Uncharacterized protein</fullName>
    </submittedName>
</protein>
<feature type="compositionally biased region" description="Basic and acidic residues" evidence="1">
    <location>
        <begin position="151"/>
        <end position="221"/>
    </location>
</feature>
<gene>
    <name evidence="2" type="ORF">SAMN05443431_10888</name>
</gene>
<dbReference type="Proteomes" id="UP000199559">
    <property type="component" value="Unassembled WGS sequence"/>
</dbReference>
<dbReference type="STRING" id="1144750.SAMN05443431_10888"/>
<organism evidence="2 3">
    <name type="scientific">Olleya namhaensis</name>
    <dbReference type="NCBI Taxonomy" id="1144750"/>
    <lineage>
        <taxon>Bacteria</taxon>
        <taxon>Pseudomonadati</taxon>
        <taxon>Bacteroidota</taxon>
        <taxon>Flavobacteriia</taxon>
        <taxon>Flavobacteriales</taxon>
        <taxon>Flavobacteriaceae</taxon>
    </lineage>
</organism>